<feature type="region of interest" description="Disordered" evidence="1">
    <location>
        <begin position="1"/>
        <end position="46"/>
    </location>
</feature>
<proteinExistence type="predicted"/>
<evidence type="ECO:0000313" key="3">
    <source>
        <dbReference type="Proteomes" id="UP000681967"/>
    </source>
</evidence>
<reference evidence="2" key="1">
    <citation type="submission" date="2021-02" db="EMBL/GenBank/DDBJ databases">
        <authorList>
            <person name="Nowell W R."/>
        </authorList>
    </citation>
    <scope>NUCLEOTIDE SEQUENCE</scope>
</reference>
<accession>A0A8S3B781</accession>
<feature type="non-terminal residue" evidence="2">
    <location>
        <position position="1"/>
    </location>
</feature>
<protein>
    <submittedName>
        <fullName evidence="2">Uncharacterized protein</fullName>
    </submittedName>
</protein>
<dbReference type="AlphaFoldDB" id="A0A8S3B781"/>
<feature type="compositionally biased region" description="Low complexity" evidence="1">
    <location>
        <begin position="12"/>
        <end position="28"/>
    </location>
</feature>
<dbReference type="EMBL" id="CAJOBH010136951">
    <property type="protein sequence ID" value="CAF4786573.1"/>
    <property type="molecule type" value="Genomic_DNA"/>
</dbReference>
<organism evidence="2 3">
    <name type="scientific">Rotaria magnacalcarata</name>
    <dbReference type="NCBI Taxonomy" id="392030"/>
    <lineage>
        <taxon>Eukaryota</taxon>
        <taxon>Metazoa</taxon>
        <taxon>Spiralia</taxon>
        <taxon>Gnathifera</taxon>
        <taxon>Rotifera</taxon>
        <taxon>Eurotatoria</taxon>
        <taxon>Bdelloidea</taxon>
        <taxon>Philodinida</taxon>
        <taxon>Philodinidae</taxon>
        <taxon>Rotaria</taxon>
    </lineage>
</organism>
<evidence type="ECO:0000313" key="2">
    <source>
        <dbReference type="EMBL" id="CAF4786573.1"/>
    </source>
</evidence>
<sequence>RYHSLKDVPAWKQLQLQQKQQKQQQQQQANEEQHEPLSLPSINSSQ</sequence>
<name>A0A8S3B781_9BILA</name>
<evidence type="ECO:0000256" key="1">
    <source>
        <dbReference type="SAM" id="MobiDB-lite"/>
    </source>
</evidence>
<dbReference type="Proteomes" id="UP000681967">
    <property type="component" value="Unassembled WGS sequence"/>
</dbReference>
<comment type="caution">
    <text evidence="2">The sequence shown here is derived from an EMBL/GenBank/DDBJ whole genome shotgun (WGS) entry which is preliminary data.</text>
</comment>
<gene>
    <name evidence="2" type="ORF">BYL167_LOCUS47540</name>
</gene>